<gene>
    <name evidence="1" type="ORF">VF08_02860</name>
</gene>
<dbReference type="AlphaFoldDB" id="A0A9Q6EN06"/>
<dbReference type="GeneID" id="57094394"/>
<evidence type="ECO:0000313" key="2">
    <source>
        <dbReference type="Proteomes" id="UP000222310"/>
    </source>
</evidence>
<comment type="caution">
    <text evidence="1">The sequence shown here is derived from an EMBL/GenBank/DDBJ whole genome shotgun (WGS) entry which is preliminary data.</text>
</comment>
<dbReference type="Proteomes" id="UP000222310">
    <property type="component" value="Unassembled WGS sequence"/>
</dbReference>
<dbReference type="EMBL" id="LAHD01000005">
    <property type="protein sequence ID" value="PHK06694.1"/>
    <property type="molecule type" value="Genomic_DNA"/>
</dbReference>
<name>A0A9Q6EN06_NOSLI</name>
<evidence type="ECO:0000313" key="1">
    <source>
        <dbReference type="EMBL" id="PHK06694.1"/>
    </source>
</evidence>
<proteinExistence type="predicted"/>
<accession>A0A9Q6EN06</accession>
<dbReference type="RefSeq" id="WP_099066619.1">
    <property type="nucleotide sequence ID" value="NZ_LAHD01000005.1"/>
</dbReference>
<reference evidence="1 2" key="1">
    <citation type="submission" date="2015-02" db="EMBL/GenBank/DDBJ databases">
        <title>Nostoc linckia genome annotation.</title>
        <authorList>
            <person name="Zhou Z."/>
        </authorList>
    </citation>
    <scope>NUCLEOTIDE SEQUENCE [LARGE SCALE GENOMIC DNA]</scope>
    <source>
        <strain evidence="2">z8</strain>
    </source>
</reference>
<protein>
    <submittedName>
        <fullName evidence="1">Uncharacterized protein</fullName>
    </submittedName>
</protein>
<sequence>MQRNLIWTPSHPGYVSGRYYQNTPLIYTDSSSTGVLTVNSLTYTPFRIDKNVIFDRFAISCAGTVANGAARFGIYTNKNGVPGNLLVDTGEIIAATSGIKEAIISFSASLLDWYWYAGATPVPPNLYNGITFLGNNYLLGQATPTSTSATASIRQSGFTYGAMPSVAPIDNLSFITGNLAPLFWLRAG</sequence>
<organism evidence="1 2">
    <name type="scientific">Nostoc linckia z8</name>
    <dbReference type="NCBI Taxonomy" id="1628746"/>
    <lineage>
        <taxon>Bacteria</taxon>
        <taxon>Bacillati</taxon>
        <taxon>Cyanobacteriota</taxon>
        <taxon>Cyanophyceae</taxon>
        <taxon>Nostocales</taxon>
        <taxon>Nostocaceae</taxon>
        <taxon>Nostoc</taxon>
    </lineage>
</organism>